<dbReference type="Proteomes" id="UP000216207">
    <property type="component" value="Unassembled WGS sequence"/>
</dbReference>
<evidence type="ECO:0000313" key="2">
    <source>
        <dbReference type="EMBL" id="PAE88299.1"/>
    </source>
</evidence>
<keyword evidence="1" id="KW-1133">Transmembrane helix</keyword>
<dbReference type="EMBL" id="NPCC01000017">
    <property type="protein sequence ID" value="PAE88299.1"/>
    <property type="molecule type" value="Genomic_DNA"/>
</dbReference>
<dbReference type="CDD" id="cd17332">
    <property type="entry name" value="MFS_MelB_like"/>
    <property type="match status" value="1"/>
</dbReference>
<dbReference type="PANTHER" id="PTHR11328:SF24">
    <property type="entry name" value="MAJOR FACILITATOR SUPERFAMILY (MFS) PROFILE DOMAIN-CONTAINING PROTEIN"/>
    <property type="match status" value="1"/>
</dbReference>
<feature type="transmembrane region" description="Helical" evidence="1">
    <location>
        <begin position="430"/>
        <end position="452"/>
    </location>
</feature>
<evidence type="ECO:0000256" key="1">
    <source>
        <dbReference type="SAM" id="Phobius"/>
    </source>
</evidence>
<dbReference type="GO" id="GO:0005886">
    <property type="term" value="C:plasma membrane"/>
    <property type="evidence" value="ECO:0007669"/>
    <property type="project" value="TreeGrafter"/>
</dbReference>
<dbReference type="InterPro" id="IPR039672">
    <property type="entry name" value="MFS_2"/>
</dbReference>
<gene>
    <name evidence="2" type="ORF">CHH72_13545</name>
</gene>
<dbReference type="GO" id="GO:0008643">
    <property type="term" value="P:carbohydrate transport"/>
    <property type="evidence" value="ECO:0007669"/>
    <property type="project" value="InterPro"/>
</dbReference>
<keyword evidence="1" id="KW-0812">Transmembrane</keyword>
<dbReference type="GO" id="GO:0015293">
    <property type="term" value="F:symporter activity"/>
    <property type="evidence" value="ECO:0007669"/>
    <property type="project" value="InterPro"/>
</dbReference>
<dbReference type="InterPro" id="IPR036259">
    <property type="entry name" value="MFS_trans_sf"/>
</dbReference>
<dbReference type="SUPFAM" id="SSF103473">
    <property type="entry name" value="MFS general substrate transporter"/>
    <property type="match status" value="1"/>
</dbReference>
<evidence type="ECO:0000313" key="3">
    <source>
        <dbReference type="Proteomes" id="UP000216207"/>
    </source>
</evidence>
<feature type="transmembrane region" description="Helical" evidence="1">
    <location>
        <begin position="396"/>
        <end position="418"/>
    </location>
</feature>
<sequence length="476" mass="51961">MKVNLLEEKSQQAIQDSNELGIDANGVQKTMMKRHYLGDGVGQVPLNAIAGLVGMLTYFYTDKVGMAAGAVGTIFLLVRIFDAFTDIAMGRIVDKTKSKYGKARPWLLWMVIPTLLSIILLFTVPANASLSVKNLYAALTVFFATAIVYTAIVIPYGSLMALRTRSVEERGKMGITRAVFGYLIGFIVSVALIPVTNLLGGDQRAWIIVATVLAILSSVCLYLTFLTSKEETTTASKEKLDEQVTFKESFKLLFKNKYWCLMITVLFLMNMVSVLNASTGIYYTKYILGNENLIGIMGAVGLIPVVVGFVAVGPMTKKYGPAKTVRMALILGIVASLIRCFIPYSFIGALVLGAVTTFSMIPLMALSGVLTTNTVEYGEWKNGKRIVGMINSGTSFGGKIGSGLGAAMIGWILAFGQYDGTLALQPDSSILSILILTVYLPFVLLLVIYVIMYKYDLDLHYPQIVKELEMRKSVNS</sequence>
<dbReference type="Gene3D" id="1.20.1250.20">
    <property type="entry name" value="MFS general substrate transporter like domains"/>
    <property type="match status" value="2"/>
</dbReference>
<feature type="transmembrane region" description="Helical" evidence="1">
    <location>
        <begin position="205"/>
        <end position="227"/>
    </location>
</feature>
<dbReference type="AlphaFoldDB" id="A0A268NYE6"/>
<feature type="transmembrane region" description="Helical" evidence="1">
    <location>
        <begin position="179"/>
        <end position="199"/>
    </location>
</feature>
<dbReference type="NCBIfam" id="TIGR00792">
    <property type="entry name" value="gph"/>
    <property type="match status" value="1"/>
</dbReference>
<feature type="transmembrane region" description="Helical" evidence="1">
    <location>
        <begin position="324"/>
        <end position="344"/>
    </location>
</feature>
<organism evidence="2 3">
    <name type="scientific">Shouchella clausii</name>
    <name type="common">Alkalihalobacillus clausii</name>
    <dbReference type="NCBI Taxonomy" id="79880"/>
    <lineage>
        <taxon>Bacteria</taxon>
        <taxon>Bacillati</taxon>
        <taxon>Bacillota</taxon>
        <taxon>Bacilli</taxon>
        <taxon>Bacillales</taxon>
        <taxon>Bacillaceae</taxon>
        <taxon>Shouchella</taxon>
    </lineage>
</organism>
<accession>A0A268NYE6</accession>
<feature type="transmembrane region" description="Helical" evidence="1">
    <location>
        <begin position="106"/>
        <end position="124"/>
    </location>
</feature>
<feature type="transmembrane region" description="Helical" evidence="1">
    <location>
        <begin position="41"/>
        <end position="60"/>
    </location>
</feature>
<feature type="transmembrane region" description="Helical" evidence="1">
    <location>
        <begin position="258"/>
        <end position="281"/>
    </location>
</feature>
<feature type="transmembrane region" description="Helical" evidence="1">
    <location>
        <begin position="136"/>
        <end position="159"/>
    </location>
</feature>
<comment type="caution">
    <text evidence="2">The sequence shown here is derived from an EMBL/GenBank/DDBJ whole genome shotgun (WGS) entry which is preliminary data.</text>
</comment>
<dbReference type="PANTHER" id="PTHR11328">
    <property type="entry name" value="MAJOR FACILITATOR SUPERFAMILY DOMAIN-CONTAINING PROTEIN"/>
    <property type="match status" value="1"/>
</dbReference>
<keyword evidence="1" id="KW-0472">Membrane</keyword>
<feature type="transmembrane region" description="Helical" evidence="1">
    <location>
        <begin position="350"/>
        <end position="375"/>
    </location>
</feature>
<dbReference type="GO" id="GO:0006814">
    <property type="term" value="P:sodium ion transport"/>
    <property type="evidence" value="ECO:0007669"/>
    <property type="project" value="InterPro"/>
</dbReference>
<dbReference type="InterPro" id="IPR001927">
    <property type="entry name" value="Na/Gal_symport"/>
</dbReference>
<dbReference type="RefSeq" id="WP_095326804.1">
    <property type="nucleotide sequence ID" value="NZ_NPCC01000017.1"/>
</dbReference>
<feature type="transmembrane region" description="Helical" evidence="1">
    <location>
        <begin position="66"/>
        <end position="85"/>
    </location>
</feature>
<name>A0A268NYE6_SHOCL</name>
<reference evidence="2 3" key="1">
    <citation type="submission" date="2017-07" db="EMBL/GenBank/DDBJ databases">
        <title>Isolation and whole genome analysis of endospore-forming bacteria from heroin.</title>
        <authorList>
            <person name="Kalinowski J."/>
            <person name="Ahrens B."/>
            <person name="Al-Dilaimi A."/>
            <person name="Winkler A."/>
            <person name="Wibberg D."/>
            <person name="Schleenbecker U."/>
            <person name="Ruckert C."/>
            <person name="Wolfel R."/>
            <person name="Grass G."/>
        </authorList>
    </citation>
    <scope>NUCLEOTIDE SEQUENCE [LARGE SCALE GENOMIC DNA]</scope>
    <source>
        <strain evidence="2 3">7539</strain>
    </source>
</reference>
<feature type="transmembrane region" description="Helical" evidence="1">
    <location>
        <begin position="293"/>
        <end position="312"/>
    </location>
</feature>
<protein>
    <submittedName>
        <fullName evidence="2">Sugar (Glycoside-pentoside-Hexuronide) transporter</fullName>
    </submittedName>
</protein>
<proteinExistence type="predicted"/>
<dbReference type="Pfam" id="PF13347">
    <property type="entry name" value="MFS_2"/>
    <property type="match status" value="1"/>
</dbReference>